<organism evidence="2 3">
    <name type="scientific">Frigoriglobus tundricola</name>
    <dbReference type="NCBI Taxonomy" id="2774151"/>
    <lineage>
        <taxon>Bacteria</taxon>
        <taxon>Pseudomonadati</taxon>
        <taxon>Planctomycetota</taxon>
        <taxon>Planctomycetia</taxon>
        <taxon>Gemmatales</taxon>
        <taxon>Gemmataceae</taxon>
        <taxon>Frigoriglobus</taxon>
    </lineage>
</organism>
<evidence type="ECO:0008006" key="4">
    <source>
        <dbReference type="Google" id="ProtNLM"/>
    </source>
</evidence>
<feature type="transmembrane region" description="Helical" evidence="1">
    <location>
        <begin position="141"/>
        <end position="158"/>
    </location>
</feature>
<dbReference type="Proteomes" id="UP000503447">
    <property type="component" value="Chromosome"/>
</dbReference>
<keyword evidence="1" id="KW-0812">Transmembrane</keyword>
<keyword evidence="1" id="KW-1133">Transmembrane helix</keyword>
<gene>
    <name evidence="2" type="ORF">FTUN_7687</name>
</gene>
<proteinExistence type="predicted"/>
<dbReference type="KEGG" id="ftj:FTUN_7687"/>
<feature type="transmembrane region" description="Helical" evidence="1">
    <location>
        <begin position="118"/>
        <end position="135"/>
    </location>
</feature>
<dbReference type="AlphaFoldDB" id="A0A6M5Z4D1"/>
<accession>A0A6M5Z4D1</accession>
<sequence>MPASVVSFWLPAAAIFVVAAVLRFAWVSDIEFKTDERWTFERVVAARAGEAWPRFGMPTSQNANNPGMSVWVFIVLGWVTGVETPTDLARACQWTNVLAILGLLAFTRRCVPPETRAVWLWAAALAAVNPVVVLLHRKIWPPSVCPLILVGVLVGYWHRDRRWGAALWGAGVMIVAQISLAGLFLAAGMAGWAALADRRGVRWRGWVLGSAVGGAPLVPWALTVYTDVIGRPTGQTKFGNIFTLNYWVRWFTEPFGLSVKYSLEDDFDDFLRYPLVGEQPTYLMAVVHAALIVAAVYVVVAGMARAWPNRTRLGDWLTGTDRRTWVALGAVMGGFGLALTVTTLPIHRHYMLLTFPFMHVWLAAVALTDRRPGWFGAARGQALLLVILSLQVVATAGFLGYIHTNQRTIRGDYGTPYAAQVQLGLPPR</sequence>
<evidence type="ECO:0000256" key="1">
    <source>
        <dbReference type="SAM" id="Phobius"/>
    </source>
</evidence>
<dbReference type="EMBL" id="CP053452">
    <property type="protein sequence ID" value="QJX00063.1"/>
    <property type="molecule type" value="Genomic_DNA"/>
</dbReference>
<name>A0A6M5Z4D1_9BACT</name>
<dbReference type="RefSeq" id="WP_171474898.1">
    <property type="nucleotide sequence ID" value="NZ_CP053452.2"/>
</dbReference>
<feature type="transmembrane region" description="Helical" evidence="1">
    <location>
        <begin position="6"/>
        <end position="27"/>
    </location>
</feature>
<feature type="transmembrane region" description="Helical" evidence="1">
    <location>
        <begin position="282"/>
        <end position="304"/>
    </location>
</feature>
<reference evidence="3" key="1">
    <citation type="submission" date="2020-05" db="EMBL/GenBank/DDBJ databases">
        <title>Frigoriglobus tundricola gen. nov., sp. nov., a psychrotolerant cellulolytic planctomycete of the family Gemmataceae with two divergent copies of 16S rRNA gene.</title>
        <authorList>
            <person name="Kulichevskaya I.S."/>
            <person name="Ivanova A.A."/>
            <person name="Naumoff D.G."/>
            <person name="Beletsky A.V."/>
            <person name="Rijpstra W.I.C."/>
            <person name="Sinninghe Damste J.S."/>
            <person name="Mardanov A.V."/>
            <person name="Ravin N.V."/>
            <person name="Dedysh S.N."/>
        </authorList>
    </citation>
    <scope>NUCLEOTIDE SEQUENCE [LARGE SCALE GENOMIC DNA]</scope>
    <source>
        <strain evidence="3">PL17</strain>
    </source>
</reference>
<protein>
    <recommendedName>
        <fullName evidence="4">Glycosyltransferase RgtA/B/C/D-like domain-containing protein</fullName>
    </recommendedName>
</protein>
<evidence type="ECO:0000313" key="2">
    <source>
        <dbReference type="EMBL" id="QJX00063.1"/>
    </source>
</evidence>
<keyword evidence="3" id="KW-1185">Reference proteome</keyword>
<feature type="transmembrane region" description="Helical" evidence="1">
    <location>
        <begin position="165"/>
        <end position="195"/>
    </location>
</feature>
<feature type="transmembrane region" description="Helical" evidence="1">
    <location>
        <begin position="380"/>
        <end position="402"/>
    </location>
</feature>
<keyword evidence="1" id="KW-0472">Membrane</keyword>
<evidence type="ECO:0000313" key="3">
    <source>
        <dbReference type="Proteomes" id="UP000503447"/>
    </source>
</evidence>
<feature type="transmembrane region" description="Helical" evidence="1">
    <location>
        <begin position="325"/>
        <end position="344"/>
    </location>
</feature>